<dbReference type="Pfam" id="PF16933">
    <property type="entry name" value="PelG"/>
    <property type="match status" value="1"/>
</dbReference>
<dbReference type="OrthoDB" id="37830at2"/>
<dbReference type="STRING" id="1678840.ATC1_12142"/>
<keyword evidence="3" id="KW-1185">Reference proteome</keyword>
<sequence length="495" mass="55813">MAGIGFELRKLFVGKSAISKIRAYAYTSIITSGTMVLAVLMMLGIKYLAQYFGATEHQTDILLVMVVYATIGSLILSSVLQTILARYTADSLFEKNYERVLPSLFGGAILILIPGGLIYGIFLHFAPEIPVTDRLFNWGLFIEMTFVWLEMAYITAAKDYQRILLGFLAGVLTVFIISGILLLLGIDPVTAVIAGLFAGYGLMIYSFTKILLRIFPVGSGSLFAFIKYFGLYPDLVFIGILGQMGAFVHIVLMWFSPLGENVTGLFRQAPMHDAAAFFAFLVTIPANVNFVVSVEVTFFKKYQHYFAAISNGGTLKEIQISQKNMTASLNQEVFRLIEIQVFAMVFYAILMRFFLESIGFTKDMITMFQIMCIGYSAYAIGNCVMQLQLYFNDRKGALLTCFLYFCTNLLCTRFFLFRSPIYYGLGMMIAGIIMYLAGIPRLFAFVRNIDYHIYCSQPILAVQRSNLWIKLASVLDEMEYGADRAYYRKTRNRNP</sequence>
<evidence type="ECO:0000256" key="1">
    <source>
        <dbReference type="SAM" id="Phobius"/>
    </source>
</evidence>
<feature type="transmembrane region" description="Helical" evidence="1">
    <location>
        <begin position="138"/>
        <end position="156"/>
    </location>
</feature>
<protein>
    <submittedName>
        <fullName evidence="2">Uncharacterized membrane protein</fullName>
    </submittedName>
</protein>
<keyword evidence="1" id="KW-1133">Transmembrane helix</keyword>
<dbReference type="Proteomes" id="UP000053370">
    <property type="component" value="Unassembled WGS sequence"/>
</dbReference>
<dbReference type="AlphaFoldDB" id="A0A0K8PBT5"/>
<evidence type="ECO:0000313" key="3">
    <source>
        <dbReference type="Proteomes" id="UP000053370"/>
    </source>
</evidence>
<feature type="transmembrane region" description="Helical" evidence="1">
    <location>
        <begin position="21"/>
        <end position="49"/>
    </location>
</feature>
<feature type="transmembrane region" description="Helical" evidence="1">
    <location>
        <begin position="61"/>
        <end position="84"/>
    </location>
</feature>
<feature type="transmembrane region" description="Helical" evidence="1">
    <location>
        <begin position="275"/>
        <end position="299"/>
    </location>
</feature>
<feature type="transmembrane region" description="Helical" evidence="1">
    <location>
        <begin position="333"/>
        <end position="355"/>
    </location>
</feature>
<reference evidence="2" key="1">
    <citation type="journal article" date="2015" name="Genome Announc.">
        <title>Draft Genome Sequence of Anaerolineae Strain TC1, a Novel Isolate from a Methanogenic Wastewater Treatment System.</title>
        <authorList>
            <person name="Matsuura N."/>
            <person name="Tourlousse D.M."/>
            <person name="Sun L."/>
            <person name="Toyonaga M."/>
            <person name="Kuroda K."/>
            <person name="Ohashi A."/>
            <person name="Cruz R."/>
            <person name="Yamaguchi T."/>
            <person name="Sekiguchi Y."/>
        </authorList>
    </citation>
    <scope>NUCLEOTIDE SEQUENCE [LARGE SCALE GENOMIC DNA]</scope>
    <source>
        <strain evidence="2">TC1</strain>
    </source>
</reference>
<accession>A0A0K8PBT5</accession>
<name>A0A0K8PBT5_9CHLR</name>
<dbReference type="RefSeq" id="WP_062278196.1">
    <property type="nucleotide sequence ID" value="NZ_DF968180.1"/>
</dbReference>
<organism evidence="2">
    <name type="scientific">Flexilinea flocculi</name>
    <dbReference type="NCBI Taxonomy" id="1678840"/>
    <lineage>
        <taxon>Bacteria</taxon>
        <taxon>Bacillati</taxon>
        <taxon>Chloroflexota</taxon>
        <taxon>Anaerolineae</taxon>
        <taxon>Anaerolineales</taxon>
        <taxon>Anaerolineaceae</taxon>
        <taxon>Flexilinea</taxon>
    </lineage>
</organism>
<keyword evidence="1" id="KW-0472">Membrane</keyword>
<proteinExistence type="predicted"/>
<feature type="transmembrane region" description="Helical" evidence="1">
    <location>
        <begin position="163"/>
        <end position="186"/>
    </location>
</feature>
<feature type="transmembrane region" description="Helical" evidence="1">
    <location>
        <begin position="192"/>
        <end position="215"/>
    </location>
</feature>
<dbReference type="EMBL" id="DF968180">
    <property type="protein sequence ID" value="GAP39610.1"/>
    <property type="molecule type" value="Genomic_DNA"/>
</dbReference>
<keyword evidence="1" id="KW-0812">Transmembrane</keyword>
<feature type="transmembrane region" description="Helical" evidence="1">
    <location>
        <begin position="235"/>
        <end position="255"/>
    </location>
</feature>
<evidence type="ECO:0000313" key="2">
    <source>
        <dbReference type="EMBL" id="GAP39610.1"/>
    </source>
</evidence>
<feature type="transmembrane region" description="Helical" evidence="1">
    <location>
        <begin position="367"/>
        <end position="385"/>
    </location>
</feature>
<feature type="transmembrane region" description="Helical" evidence="1">
    <location>
        <begin position="104"/>
        <end position="126"/>
    </location>
</feature>
<feature type="transmembrane region" description="Helical" evidence="1">
    <location>
        <begin position="397"/>
        <end position="415"/>
    </location>
</feature>
<feature type="transmembrane region" description="Helical" evidence="1">
    <location>
        <begin position="421"/>
        <end position="439"/>
    </location>
</feature>
<gene>
    <name evidence="2" type="ORF">ATC1_12142</name>
</gene>
<dbReference type="InterPro" id="IPR031617">
    <property type="entry name" value="PelG"/>
</dbReference>